<dbReference type="GO" id="GO:0046872">
    <property type="term" value="F:metal ion binding"/>
    <property type="evidence" value="ECO:0007669"/>
    <property type="project" value="UniProtKB-KW"/>
</dbReference>
<dbReference type="PANTHER" id="PTHR19277:SF161">
    <property type="entry name" value="LAMININ G DOMAIN-CONTAINING PROTEIN"/>
    <property type="match status" value="1"/>
</dbReference>
<evidence type="ECO:0000259" key="7">
    <source>
        <dbReference type="PROSITE" id="PS51828"/>
    </source>
</evidence>
<keyword evidence="1 6" id="KW-0479">Metal-binding</keyword>
<comment type="cofactor">
    <cofactor evidence="6">
        <name>Ca(2+)</name>
        <dbReference type="ChEBI" id="CHEBI:29108"/>
    </cofactor>
    <text evidence="6">Binds 2 calcium ions per subunit.</text>
</comment>
<feature type="domain" description="Pentraxin (PTX)" evidence="7">
    <location>
        <begin position="23"/>
        <end position="235"/>
    </location>
</feature>
<keyword evidence="4" id="KW-0325">Glycoprotein</keyword>
<dbReference type="PROSITE" id="PS51257">
    <property type="entry name" value="PROKAR_LIPOPROTEIN"/>
    <property type="match status" value="1"/>
</dbReference>
<dbReference type="InterPro" id="IPR001759">
    <property type="entry name" value="PTX_dom"/>
</dbReference>
<dbReference type="PRINTS" id="PR00895">
    <property type="entry name" value="PENTAXIN"/>
</dbReference>
<name>A0A1W7RAR3_9SCOR</name>
<organism evidence="8">
    <name type="scientific">Hadrurus spadix</name>
    <dbReference type="NCBI Taxonomy" id="141984"/>
    <lineage>
        <taxon>Eukaryota</taxon>
        <taxon>Metazoa</taxon>
        <taxon>Ecdysozoa</taxon>
        <taxon>Arthropoda</taxon>
        <taxon>Chelicerata</taxon>
        <taxon>Arachnida</taxon>
        <taxon>Scorpiones</taxon>
        <taxon>Iurida</taxon>
        <taxon>Iuroidea</taxon>
        <taxon>Hadrurus</taxon>
    </lineage>
</organism>
<dbReference type="AlphaFoldDB" id="A0A1W7RAR3"/>
<dbReference type="SUPFAM" id="SSF49899">
    <property type="entry name" value="Concanavalin A-like lectins/glucanases"/>
    <property type="match status" value="1"/>
</dbReference>
<proteinExistence type="inferred from homology"/>
<sequence length="240" mass="27294">MSSDKHFAVFLVVIFAFSCSAGEYTKIHFPPSTSSSFPRLRLENTLPTLREFSFCAWVRLYSLPGNYSTILSYAISRTDNELLFLLFNNTNKPVFRIYLGGIYKDVPCYPDWEVGTWRHICVSWFGANEIAKTYINGEPCEEVKVGYGNLNVPGGGVLIIGQEQDALDSKFDAHQAWHGDMTDIHLWDEVLCVEQIRDIGLCGEARKFREGNIINWKETPMAIFDGVIKSRSEHCFSKVI</sequence>
<protein>
    <recommendedName>
        <fullName evidence="6">Pentraxin family member</fullName>
    </recommendedName>
</protein>
<comment type="similarity">
    <text evidence="6">Belongs to the pentraxin family.</text>
</comment>
<comment type="subunit">
    <text evidence="6">Homopentamer. Pentaxin (or pentraxin) have a discoid arrangement of 5 non-covalently bound subunits.</text>
</comment>
<dbReference type="InterPro" id="IPR051360">
    <property type="entry name" value="Neuronal_Pentraxin_Related"/>
</dbReference>
<dbReference type="Pfam" id="PF00354">
    <property type="entry name" value="Pentaxin"/>
    <property type="match status" value="1"/>
</dbReference>
<dbReference type="InterPro" id="IPR013320">
    <property type="entry name" value="ConA-like_dom_sf"/>
</dbReference>
<dbReference type="EMBL" id="GFAH01000162">
    <property type="protein sequence ID" value="JAV48227.1"/>
    <property type="molecule type" value="Transcribed_RNA"/>
</dbReference>
<evidence type="ECO:0000256" key="3">
    <source>
        <dbReference type="ARBA" id="ARBA00023157"/>
    </source>
</evidence>
<dbReference type="GO" id="GO:0005576">
    <property type="term" value="C:extracellular region"/>
    <property type="evidence" value="ECO:0007669"/>
    <property type="project" value="UniProtKB-SubCell"/>
</dbReference>
<evidence type="ECO:0000256" key="2">
    <source>
        <dbReference type="ARBA" id="ARBA00022837"/>
    </source>
</evidence>
<evidence type="ECO:0000256" key="6">
    <source>
        <dbReference type="RuleBase" id="RU362112"/>
    </source>
</evidence>
<evidence type="ECO:0000256" key="1">
    <source>
        <dbReference type="ARBA" id="ARBA00022723"/>
    </source>
</evidence>
<keyword evidence="3" id="KW-1015">Disulfide bond</keyword>
<dbReference type="SMART" id="SM00159">
    <property type="entry name" value="PTX"/>
    <property type="match status" value="1"/>
</dbReference>
<reference evidence="8" key="1">
    <citation type="submission" date="2016-11" db="EMBL/GenBank/DDBJ databases">
        <title>Venom-gland transcriptomics and venom proteomics of the black-back scorpion (Hadrurus spadix) reveal detectability challenges and an unexplored realm of animal toxin diversity.</title>
        <authorList>
            <person name="Rokyta D.R."/>
            <person name="Ward M.J."/>
        </authorList>
    </citation>
    <scope>NUCLEOTIDE SEQUENCE</scope>
    <source>
        <tissue evidence="8">Venom gland</tissue>
    </source>
</reference>
<dbReference type="PANTHER" id="PTHR19277">
    <property type="entry name" value="PENTRAXIN"/>
    <property type="match status" value="1"/>
</dbReference>
<evidence type="ECO:0000313" key="8">
    <source>
        <dbReference type="EMBL" id="JAV48227.1"/>
    </source>
</evidence>
<evidence type="ECO:0000256" key="4">
    <source>
        <dbReference type="ARBA" id="ARBA00023180"/>
    </source>
</evidence>
<comment type="subcellular location">
    <subcellularLocation>
        <location evidence="6">Secreted</location>
    </subcellularLocation>
</comment>
<keyword evidence="2 6" id="KW-0106">Calcium</keyword>
<dbReference type="Gene3D" id="2.60.120.200">
    <property type="match status" value="1"/>
</dbReference>
<keyword evidence="6" id="KW-0732">Signal</keyword>
<feature type="signal peptide" evidence="6">
    <location>
        <begin position="1"/>
        <end position="22"/>
    </location>
</feature>
<comment type="caution">
    <text evidence="5">Lacks conserved residue(s) required for the propagation of feature annotation.</text>
</comment>
<accession>A0A1W7RAR3</accession>
<feature type="chain" id="PRO_5011820206" description="Pentraxin family member" evidence="6">
    <location>
        <begin position="23"/>
        <end position="240"/>
    </location>
</feature>
<dbReference type="PROSITE" id="PS51828">
    <property type="entry name" value="PTX_2"/>
    <property type="match status" value="1"/>
</dbReference>
<evidence type="ECO:0000256" key="5">
    <source>
        <dbReference type="PROSITE-ProRule" id="PRU01172"/>
    </source>
</evidence>